<keyword evidence="3" id="KW-0548">Nucleotidyltransferase</keyword>
<comment type="caution">
    <text evidence="3">The sequence shown here is derived from an EMBL/GenBank/DDBJ whole genome shotgun (WGS) entry which is preliminary data.</text>
</comment>
<accession>A0ABV5G0T0</accession>
<dbReference type="PROSITE" id="PS50878">
    <property type="entry name" value="RT_POL"/>
    <property type="match status" value="1"/>
</dbReference>
<organism evidence="3 4">
    <name type="scientific">Citricoccus parietis</name>
    <dbReference type="NCBI Taxonomy" id="592307"/>
    <lineage>
        <taxon>Bacteria</taxon>
        <taxon>Bacillati</taxon>
        <taxon>Actinomycetota</taxon>
        <taxon>Actinomycetes</taxon>
        <taxon>Micrococcales</taxon>
        <taxon>Micrococcaceae</taxon>
        <taxon>Citricoccus</taxon>
    </lineage>
</organism>
<evidence type="ECO:0000313" key="4">
    <source>
        <dbReference type="Proteomes" id="UP001589575"/>
    </source>
</evidence>
<dbReference type="Proteomes" id="UP001589575">
    <property type="component" value="Unassembled WGS sequence"/>
</dbReference>
<feature type="domain" description="Reverse transcriptase" evidence="2">
    <location>
        <begin position="97"/>
        <end position="323"/>
    </location>
</feature>
<dbReference type="InterPro" id="IPR043128">
    <property type="entry name" value="Rev_trsase/Diguanyl_cyclase"/>
</dbReference>
<dbReference type="PANTHER" id="PTHR34047:SF8">
    <property type="entry name" value="PROTEIN YKFC"/>
    <property type="match status" value="1"/>
</dbReference>
<dbReference type="InterPro" id="IPR000477">
    <property type="entry name" value="RT_dom"/>
</dbReference>
<comment type="function">
    <text evidence="1">Poorly processive, error-prone DNA polymerase involved in untargeted mutagenesis. Copies undamaged DNA at stalled replication forks, which arise in vivo from mismatched or misaligned primer ends. These misaligned primers can be extended by PolIV. Exhibits no 3'-5' exonuclease (proofreading) activity. May be involved in translesional synthesis, in conjunction with the beta clamp from PolIII.</text>
</comment>
<dbReference type="GO" id="GO:0003964">
    <property type="term" value="F:RNA-directed DNA polymerase activity"/>
    <property type="evidence" value="ECO:0007669"/>
    <property type="project" value="UniProtKB-KW"/>
</dbReference>
<dbReference type="PANTHER" id="PTHR34047">
    <property type="entry name" value="NUCLEAR INTRON MATURASE 1, MITOCHONDRIAL-RELATED"/>
    <property type="match status" value="1"/>
</dbReference>
<keyword evidence="3" id="KW-0695">RNA-directed DNA polymerase</keyword>
<evidence type="ECO:0000313" key="3">
    <source>
        <dbReference type="EMBL" id="MFB9072540.1"/>
    </source>
</evidence>
<name>A0ABV5G0T0_9MICC</name>
<proteinExistence type="predicted"/>
<protein>
    <submittedName>
        <fullName evidence="3">Group II intron reverse transcriptase/maturase</fullName>
        <ecNumber evidence="3">2.7.7.49</ecNumber>
    </submittedName>
</protein>
<dbReference type="InterPro" id="IPR030931">
    <property type="entry name" value="Group_II_RT_mat"/>
</dbReference>
<dbReference type="InterPro" id="IPR043502">
    <property type="entry name" value="DNA/RNA_pol_sf"/>
</dbReference>
<dbReference type="CDD" id="cd01651">
    <property type="entry name" value="RT_G2_intron"/>
    <property type="match status" value="1"/>
</dbReference>
<dbReference type="EC" id="2.7.7.49" evidence="3"/>
<dbReference type="InterPro" id="IPR051083">
    <property type="entry name" value="GrpII_Intron_Splice-Mob/Def"/>
</dbReference>
<dbReference type="EMBL" id="JBHMFI010000001">
    <property type="protein sequence ID" value="MFB9072540.1"/>
    <property type="molecule type" value="Genomic_DNA"/>
</dbReference>
<gene>
    <name evidence="3" type="primary">ltrA</name>
    <name evidence="3" type="ORF">ACFFX0_15585</name>
</gene>
<dbReference type="Gene3D" id="3.30.70.270">
    <property type="match status" value="1"/>
</dbReference>
<dbReference type="NCBIfam" id="TIGR04416">
    <property type="entry name" value="group_II_RT_mat"/>
    <property type="match status" value="1"/>
</dbReference>
<evidence type="ECO:0000256" key="1">
    <source>
        <dbReference type="ARBA" id="ARBA00025589"/>
    </source>
</evidence>
<keyword evidence="4" id="KW-1185">Reference proteome</keyword>
<dbReference type="Pfam" id="PF00078">
    <property type="entry name" value="RVT_1"/>
    <property type="match status" value="1"/>
</dbReference>
<evidence type="ECO:0000259" key="2">
    <source>
        <dbReference type="PROSITE" id="PS50878"/>
    </source>
</evidence>
<dbReference type="SUPFAM" id="SSF56672">
    <property type="entry name" value="DNA/RNA polymerases"/>
    <property type="match status" value="1"/>
</dbReference>
<reference evidence="3 4" key="1">
    <citation type="submission" date="2024-09" db="EMBL/GenBank/DDBJ databases">
        <authorList>
            <person name="Sun Q."/>
            <person name="Mori K."/>
        </authorList>
    </citation>
    <scope>NUCLEOTIDE SEQUENCE [LARGE SCALE GENOMIC DNA]</scope>
    <source>
        <strain evidence="3 4">CCM 7609</strain>
    </source>
</reference>
<dbReference type="InterPro" id="IPR013597">
    <property type="entry name" value="Mat_intron_G2"/>
</dbReference>
<sequence>MLLVFTPESQPTHEHVVGQQGQEVPVNPGRPLVVRSDGPAGIGDDVRDGQGLWEKVFSAQNLSVALKRVERNRGAAGVDGLGTGDLRGWLAEHWSVTRQALDAGTYAPLPVRQVMIPKPDGGQRMLGVPSVLDRLIQQAVAQVLSPVFDPGFVAVSYGFRPGRSAHDAVQVARTVISQGYRWVVEVDLDAFFDRVNHDVLMSRIVRKVKDKRLLKLIRRYLEAGIMADGVRRATEQGTPQGSPLSPLLSNVMLDDFDQQFWDRGHRFVRYADDIRIFVKSKRAAQRVLEQAVKVLEGPLKLRVNREKSTINPASVATLLGFGFYFTKAGVRIRIAPKALRRLKERLRELTSRRWSVSMEHRIGELNRFIRGWMGYFRLDETPRKLKDLDEWFRRRMRQIRWKEWKKPRTRVTQLRRLGIRPDLAYQWGMSSRGYWRIAGSAILNRALPNDYWTGQGLLLLHAAWERFQRPSEPPYARPARTVV</sequence>
<keyword evidence="3" id="KW-0808">Transferase</keyword>
<dbReference type="Pfam" id="PF08388">
    <property type="entry name" value="GIIM"/>
    <property type="match status" value="1"/>
</dbReference>